<keyword evidence="1" id="KW-0472">Membrane</keyword>
<name>A0ABQ5Q8N2_9BACT</name>
<accession>A0ABQ5Q8N2</accession>
<proteinExistence type="predicted"/>
<comment type="caution">
    <text evidence="2">The sequence shown here is derived from an EMBL/GenBank/DDBJ whole genome shotgun (WGS) entry which is preliminary data.</text>
</comment>
<dbReference type="RefSeq" id="WP_285726335.1">
    <property type="nucleotide sequence ID" value="NZ_BSDD01000004.1"/>
</dbReference>
<keyword evidence="1" id="KW-0812">Transmembrane</keyword>
<feature type="transmembrane region" description="Helical" evidence="1">
    <location>
        <begin position="140"/>
        <end position="159"/>
    </location>
</feature>
<evidence type="ECO:0000313" key="2">
    <source>
        <dbReference type="EMBL" id="GLH70776.1"/>
    </source>
</evidence>
<sequence>MDRFGSSKLRIGWALVCLFLTGLVLMGIRGQQGPDGSQVVAFGTAVPLGADSLRSYTVGNLQGVMYWLVSLVVLLGAYVPVSQWTAAAARGERLKGFFAGTGLGFVHGLFLSQVALIPVWALCWRLVGEAWPPELLRADLHGLLLGLQMLLWAVLLSRLLKSSAGLALLLTLLLRELGPRLSFFLDFGQDMGWSAGQVKTLDVIVRLLPMAQLPSDPFSPLALPLSIGGPLVLGALAMLLPAGGAKRGK</sequence>
<keyword evidence="3" id="KW-1185">Reference proteome</keyword>
<protein>
    <submittedName>
        <fullName evidence="2">Uncharacterized protein</fullName>
    </submittedName>
</protein>
<gene>
    <name evidence="2" type="ORF">GETHPA_23090</name>
</gene>
<keyword evidence="1" id="KW-1133">Transmembrane helix</keyword>
<feature type="transmembrane region" description="Helical" evidence="1">
    <location>
        <begin position="64"/>
        <end position="85"/>
    </location>
</feature>
<organism evidence="2 3">
    <name type="scientific">Geothrix rubra</name>
    <dbReference type="NCBI Taxonomy" id="2927977"/>
    <lineage>
        <taxon>Bacteria</taxon>
        <taxon>Pseudomonadati</taxon>
        <taxon>Acidobacteriota</taxon>
        <taxon>Holophagae</taxon>
        <taxon>Holophagales</taxon>
        <taxon>Holophagaceae</taxon>
        <taxon>Geothrix</taxon>
    </lineage>
</organism>
<dbReference type="Proteomes" id="UP001165089">
    <property type="component" value="Unassembled WGS sequence"/>
</dbReference>
<evidence type="ECO:0000313" key="3">
    <source>
        <dbReference type="Proteomes" id="UP001165089"/>
    </source>
</evidence>
<evidence type="ECO:0000256" key="1">
    <source>
        <dbReference type="SAM" id="Phobius"/>
    </source>
</evidence>
<feature type="transmembrane region" description="Helical" evidence="1">
    <location>
        <begin position="166"/>
        <end position="185"/>
    </location>
</feature>
<dbReference type="EMBL" id="BSDD01000004">
    <property type="protein sequence ID" value="GLH70776.1"/>
    <property type="molecule type" value="Genomic_DNA"/>
</dbReference>
<feature type="transmembrane region" description="Helical" evidence="1">
    <location>
        <begin position="221"/>
        <end position="240"/>
    </location>
</feature>
<reference evidence="2 3" key="1">
    <citation type="journal article" date="2023" name="Antonie Van Leeuwenhoek">
        <title>Mesoterricola silvestris gen. nov., sp. nov., Mesoterricola sediminis sp. nov., Geothrix oryzae sp. nov., Geothrix edaphica sp. nov., Geothrix rubra sp. nov., and Geothrix limicola sp. nov., six novel members of Acidobacteriota isolated from soils.</title>
        <authorList>
            <person name="Itoh H."/>
            <person name="Sugisawa Y."/>
            <person name="Mise K."/>
            <person name="Xu Z."/>
            <person name="Kuniyasu M."/>
            <person name="Ushijima N."/>
            <person name="Kawano K."/>
            <person name="Kobayashi E."/>
            <person name="Shiratori Y."/>
            <person name="Masuda Y."/>
            <person name="Senoo K."/>
        </authorList>
    </citation>
    <scope>NUCLEOTIDE SEQUENCE [LARGE SCALE GENOMIC DNA]</scope>
    <source>
        <strain evidence="2 3">Red803</strain>
    </source>
</reference>
<feature type="transmembrane region" description="Helical" evidence="1">
    <location>
        <begin position="97"/>
        <end position="120"/>
    </location>
</feature>